<dbReference type="Pfam" id="PF00497">
    <property type="entry name" value="SBP_bac_3"/>
    <property type="match status" value="1"/>
</dbReference>
<dbReference type="SUPFAM" id="SSF53850">
    <property type="entry name" value="Periplasmic binding protein-like II"/>
    <property type="match status" value="1"/>
</dbReference>
<dbReference type="PANTHER" id="PTHR35936">
    <property type="entry name" value="MEMBRANE-BOUND LYTIC MUREIN TRANSGLYCOSYLASE F"/>
    <property type="match status" value="1"/>
</dbReference>
<dbReference type="Proteomes" id="UP000183047">
    <property type="component" value="Unassembled WGS sequence"/>
</dbReference>
<accession>A0A1G5D0W2</accession>
<dbReference type="InterPro" id="IPR001638">
    <property type="entry name" value="Solute-binding_3/MltF_N"/>
</dbReference>
<name>A0A1G5D0W2_9FIRM</name>
<proteinExistence type="predicted"/>
<dbReference type="RefSeq" id="WP_026655905.1">
    <property type="nucleotide sequence ID" value="NZ_FMUR01000007.1"/>
</dbReference>
<dbReference type="Gene3D" id="3.40.190.10">
    <property type="entry name" value="Periplasmic binding protein-like II"/>
    <property type="match status" value="2"/>
</dbReference>
<feature type="domain" description="Solute-binding protein family 3/N-terminal" evidence="3">
    <location>
        <begin position="58"/>
        <end position="291"/>
    </location>
</feature>
<dbReference type="PANTHER" id="PTHR35936:SF18">
    <property type="entry name" value="L-CYSTINE-BINDING PROTEIN TCYJ"/>
    <property type="match status" value="1"/>
</dbReference>
<protein>
    <submittedName>
        <fullName evidence="4">L-cystine transport system substrate-binding protein</fullName>
    </submittedName>
</protein>
<evidence type="ECO:0000259" key="3">
    <source>
        <dbReference type="SMART" id="SM00062"/>
    </source>
</evidence>
<dbReference type="SMART" id="SM00062">
    <property type="entry name" value="PBPb"/>
    <property type="match status" value="1"/>
</dbReference>
<feature type="signal peptide" evidence="2">
    <location>
        <begin position="1"/>
        <end position="23"/>
    </location>
</feature>
<evidence type="ECO:0000256" key="1">
    <source>
        <dbReference type="ARBA" id="ARBA00022729"/>
    </source>
</evidence>
<dbReference type="PROSITE" id="PS51257">
    <property type="entry name" value="PROKAR_LIPOPROTEIN"/>
    <property type="match status" value="1"/>
</dbReference>
<evidence type="ECO:0000313" key="4">
    <source>
        <dbReference type="EMBL" id="SCY08286.1"/>
    </source>
</evidence>
<sequence length="296" mass="32567">MKKRTIKNILLSGVLVGAMMLSAVGCGKASQGADTEVKAAEDNIEGEAQSEGSGQVQKIVIGSGTNYNPYCYIDENGDAVGYEYDVLKEIDELLPQYEFEYQSMAFDQLVLSLESGKIDLAAHQYEYTPEREEKYLFSGESYTSYITYLAVLIDDNAKSLEDLTGEKIRTGGSTSATTQILTKWNEEHPGQEVVLVTSEGSSDEEAAAALKSGAARASVLKKSDVIKMNTNFSDDGKEWLKSVGEPINNSKTYYLYRKDETELRDAVDGALKTLKENGKLSELAIKWVGYDVTEEE</sequence>
<dbReference type="OrthoDB" id="8613538at2"/>
<keyword evidence="1 2" id="KW-0732">Signal</keyword>
<reference evidence="5" key="1">
    <citation type="submission" date="2016-10" db="EMBL/GenBank/DDBJ databases">
        <authorList>
            <person name="Varghese N."/>
            <person name="Submissions S."/>
        </authorList>
    </citation>
    <scope>NUCLEOTIDE SEQUENCE [LARGE SCALE GENOMIC DNA]</scope>
    <source>
        <strain evidence="5">XBD2006</strain>
    </source>
</reference>
<dbReference type="AlphaFoldDB" id="A0A1G5D0W2"/>
<evidence type="ECO:0000313" key="5">
    <source>
        <dbReference type="Proteomes" id="UP000183047"/>
    </source>
</evidence>
<evidence type="ECO:0000256" key="2">
    <source>
        <dbReference type="SAM" id="SignalP"/>
    </source>
</evidence>
<gene>
    <name evidence="4" type="ORF">SAMN02910451_01328</name>
</gene>
<dbReference type="EMBL" id="FMUR01000007">
    <property type="protein sequence ID" value="SCY08286.1"/>
    <property type="molecule type" value="Genomic_DNA"/>
</dbReference>
<keyword evidence="5" id="KW-1185">Reference proteome</keyword>
<feature type="chain" id="PRO_5039597523" evidence="2">
    <location>
        <begin position="24"/>
        <end position="296"/>
    </location>
</feature>
<organism evidence="4 5">
    <name type="scientific">Butyrivibrio hungatei</name>
    <dbReference type="NCBI Taxonomy" id="185008"/>
    <lineage>
        <taxon>Bacteria</taxon>
        <taxon>Bacillati</taxon>
        <taxon>Bacillota</taxon>
        <taxon>Clostridia</taxon>
        <taxon>Lachnospirales</taxon>
        <taxon>Lachnospiraceae</taxon>
        <taxon>Butyrivibrio</taxon>
    </lineage>
</organism>